<comment type="caution">
    <text evidence="1">The sequence shown here is derived from an EMBL/GenBank/DDBJ whole genome shotgun (WGS) entry which is preliminary data.</text>
</comment>
<accession>A0AAV3XB89</accession>
<sequence>MGLNSSWQLDSNETKEASIHPDYITYALNKIRDNQDFYEGFLKMAVWHHPLSSPYEDRIKDHGFMERLAKGGFRFALHGHVHKSDKSLYSYDVSAGGRKLNIIGAGTFGAPVREWTPGFPLQYNLMKVEDNKMTVYTRRREELNGAWKPDARWEGVAPYPLPYYEMTI</sequence>
<dbReference type="Gene3D" id="3.60.21.10">
    <property type="match status" value="1"/>
</dbReference>
<dbReference type="AlphaFoldDB" id="A0AAV3XB89"/>
<gene>
    <name evidence="1" type="ORF">MiSe_34420</name>
</gene>
<keyword evidence="2" id="KW-1185">Reference proteome</keyword>
<name>A0AAV3XB89_9CYAN</name>
<dbReference type="SUPFAM" id="SSF56300">
    <property type="entry name" value="Metallo-dependent phosphatases"/>
    <property type="match status" value="1"/>
</dbReference>
<dbReference type="EMBL" id="BLAY01000050">
    <property type="protein sequence ID" value="GET38683.1"/>
    <property type="molecule type" value="Genomic_DNA"/>
</dbReference>
<evidence type="ECO:0000313" key="2">
    <source>
        <dbReference type="Proteomes" id="UP001050975"/>
    </source>
</evidence>
<dbReference type="Proteomes" id="UP001050975">
    <property type="component" value="Unassembled WGS sequence"/>
</dbReference>
<organism evidence="1 2">
    <name type="scientific">Microseira wollei NIES-4236</name>
    <dbReference type="NCBI Taxonomy" id="2530354"/>
    <lineage>
        <taxon>Bacteria</taxon>
        <taxon>Bacillati</taxon>
        <taxon>Cyanobacteriota</taxon>
        <taxon>Cyanophyceae</taxon>
        <taxon>Oscillatoriophycideae</taxon>
        <taxon>Aerosakkonematales</taxon>
        <taxon>Aerosakkonemataceae</taxon>
        <taxon>Microseira</taxon>
    </lineage>
</organism>
<dbReference type="RefSeq" id="WP_226582765.1">
    <property type="nucleotide sequence ID" value="NZ_BLAY01000050.1"/>
</dbReference>
<dbReference type="InterPro" id="IPR029052">
    <property type="entry name" value="Metallo-depent_PP-like"/>
</dbReference>
<proteinExistence type="predicted"/>
<evidence type="ECO:0008006" key="3">
    <source>
        <dbReference type="Google" id="ProtNLM"/>
    </source>
</evidence>
<reference evidence="1" key="1">
    <citation type="submission" date="2019-10" db="EMBL/GenBank/DDBJ databases">
        <title>Draft genome sequece of Microseira wollei NIES-4236.</title>
        <authorList>
            <person name="Yamaguchi H."/>
            <person name="Suzuki S."/>
            <person name="Kawachi M."/>
        </authorList>
    </citation>
    <scope>NUCLEOTIDE SEQUENCE</scope>
    <source>
        <strain evidence="1">NIES-4236</strain>
    </source>
</reference>
<evidence type="ECO:0000313" key="1">
    <source>
        <dbReference type="EMBL" id="GET38683.1"/>
    </source>
</evidence>
<protein>
    <recommendedName>
        <fullName evidence="3">Metallophosphoesterase</fullName>
    </recommendedName>
</protein>